<dbReference type="EMBL" id="CP033930">
    <property type="protein sequence ID" value="AZB18187.1"/>
    <property type="molecule type" value="Genomic_DNA"/>
</dbReference>
<sequence length="125" mass="13761">MKKYLSVAALSLIGLISCSNEQNILTSVESMKTPEVEAFDKAFKSLGDPKNQPTAEEKQGNSVELSDRRKEIILPSSKALIVSTGVSEAEMNRKTGGDKNKIIAWALDISFKQKEQIYKTVKIAN</sequence>
<dbReference type="GeneID" id="56899030"/>
<dbReference type="RefSeq" id="WP_027374650.1">
    <property type="nucleotide sequence ID" value="NZ_CP023968.1"/>
</dbReference>
<dbReference type="Proteomes" id="UP000269015">
    <property type="component" value="Chromosome"/>
</dbReference>
<evidence type="ECO:0000313" key="3">
    <source>
        <dbReference type="Proteomes" id="UP000269015"/>
    </source>
</evidence>
<feature type="region of interest" description="Disordered" evidence="1">
    <location>
        <begin position="45"/>
        <end position="67"/>
    </location>
</feature>
<gene>
    <name evidence="2" type="ORF">EG352_10555</name>
</gene>
<protein>
    <recommendedName>
        <fullName evidence="4">Lipoprotein</fullName>
    </recommendedName>
</protein>
<organism evidence="2 3">
    <name type="scientific">Chryseobacterium indologenes</name>
    <name type="common">Flavobacterium indologenes</name>
    <dbReference type="NCBI Taxonomy" id="253"/>
    <lineage>
        <taxon>Bacteria</taxon>
        <taxon>Pseudomonadati</taxon>
        <taxon>Bacteroidota</taxon>
        <taxon>Flavobacteriia</taxon>
        <taxon>Flavobacteriales</taxon>
        <taxon>Weeksellaceae</taxon>
        <taxon>Chryseobacterium group</taxon>
        <taxon>Chryseobacterium</taxon>
    </lineage>
</organism>
<proteinExistence type="predicted"/>
<name>A0AAD0YW56_CHRID</name>
<dbReference type="AlphaFoldDB" id="A0AAD0YW56"/>
<feature type="compositionally biased region" description="Basic and acidic residues" evidence="1">
    <location>
        <begin position="55"/>
        <end position="67"/>
    </location>
</feature>
<reference evidence="2 3" key="1">
    <citation type="submission" date="2018-11" db="EMBL/GenBank/DDBJ databases">
        <title>Proposal to divide the Flavobacteriaceae and reorganize its genera based on Amino Acid Identity values calculated from whole genome sequences.</title>
        <authorList>
            <person name="Nicholson A.C."/>
            <person name="Gulvik C.A."/>
            <person name="Whitney A.M."/>
            <person name="Humrighouse B.W."/>
            <person name="Bell M."/>
            <person name="Holmes B."/>
            <person name="Steigerwalt A.G."/>
            <person name="Villarma A."/>
            <person name="Sheth M."/>
            <person name="Batra D."/>
            <person name="Pryor J."/>
            <person name="Bernardet J.-F."/>
            <person name="Hugo C."/>
            <person name="Kampfer P."/>
            <person name="Newman J."/>
            <person name="McQuiston J.R."/>
        </authorList>
    </citation>
    <scope>NUCLEOTIDE SEQUENCE [LARGE SCALE GENOMIC DNA]</scope>
    <source>
        <strain evidence="2 3">H5559</strain>
    </source>
</reference>
<dbReference type="PROSITE" id="PS51257">
    <property type="entry name" value="PROKAR_LIPOPROTEIN"/>
    <property type="match status" value="1"/>
</dbReference>
<evidence type="ECO:0000256" key="1">
    <source>
        <dbReference type="SAM" id="MobiDB-lite"/>
    </source>
</evidence>
<evidence type="ECO:0008006" key="4">
    <source>
        <dbReference type="Google" id="ProtNLM"/>
    </source>
</evidence>
<accession>A0AAD0YW56</accession>
<evidence type="ECO:0000313" key="2">
    <source>
        <dbReference type="EMBL" id="AZB18187.1"/>
    </source>
</evidence>